<keyword evidence="2" id="KW-0460">Magnesium</keyword>
<evidence type="ECO:0000313" key="5">
    <source>
        <dbReference type="EMBL" id="CAB4823287.1"/>
    </source>
</evidence>
<evidence type="ECO:0000256" key="1">
    <source>
        <dbReference type="ARBA" id="ARBA00022679"/>
    </source>
</evidence>
<sequence>MSIAVLCGGVGAARFLRALADVHPTNDTVGIVNTGDDTVLHGLSISPDIDTITYTVAGAIDPERGWGLRHETWRAMEALTRYAERRPAGSHAAPTWFNLGDQDLATHFYRTARLAEGATLTQVTAEIASAWGLQQHLLPMSDERVSTMVGLRDEGIEVAFQEYFVQRRHSVAVSSVRFDGAESAQPTRQVMTALHDASAIVIAPSNPLVSIAPIRALAGIDELLAARREQVVAISPIVGGAALKGPADRMLIELGMEASVVAVARLYAPIAATLVIDPVDAALAPQIEAVGMRVVITESVMKTADIGRELARRTLAAAGMPV</sequence>
<name>A0A6J7IVS8_9ZZZZ</name>
<dbReference type="EMBL" id="CAEZYF010000001">
    <property type="protein sequence ID" value="CAB4703154.1"/>
    <property type="molecule type" value="Genomic_DNA"/>
</dbReference>
<reference evidence="6" key="1">
    <citation type="submission" date="2020-05" db="EMBL/GenBank/DDBJ databases">
        <authorList>
            <person name="Chiriac C."/>
            <person name="Salcher M."/>
            <person name="Ghai R."/>
            <person name="Kavagutti S V."/>
        </authorList>
    </citation>
    <scope>NUCLEOTIDE SEQUENCE</scope>
</reference>
<gene>
    <name evidence="4" type="ORF">UFOPK2656_00183</name>
    <name evidence="5" type="ORF">UFOPK3099_01517</name>
    <name evidence="6" type="ORF">UFOPK3651_01735</name>
    <name evidence="7" type="ORF">UFOPK3931_01143</name>
    <name evidence="3" type="ORF">UFOPK4189_01932</name>
</gene>
<evidence type="ECO:0000256" key="2">
    <source>
        <dbReference type="ARBA" id="ARBA00022842"/>
    </source>
</evidence>
<dbReference type="EMBL" id="CAESGF010000011">
    <property type="protein sequence ID" value="CAB4364166.1"/>
    <property type="molecule type" value="Genomic_DNA"/>
</dbReference>
<protein>
    <submittedName>
        <fullName evidence="6">Unannotated protein</fullName>
    </submittedName>
</protein>
<dbReference type="PANTHER" id="PTHR43007">
    <property type="entry name" value="2-PHOSPHO-L-LACTATE TRANSFERASE"/>
    <property type="match status" value="1"/>
</dbReference>
<dbReference type="GO" id="GO:0000287">
    <property type="term" value="F:magnesium ion binding"/>
    <property type="evidence" value="ECO:0007669"/>
    <property type="project" value="InterPro"/>
</dbReference>
<dbReference type="EMBL" id="CAFBMT010000008">
    <property type="protein sequence ID" value="CAB4934985.1"/>
    <property type="molecule type" value="Genomic_DNA"/>
</dbReference>
<dbReference type="SUPFAM" id="SSF142338">
    <property type="entry name" value="CofD-like"/>
    <property type="match status" value="1"/>
</dbReference>
<dbReference type="Gene3D" id="3.40.50.10680">
    <property type="entry name" value="CofD-like domains"/>
    <property type="match status" value="1"/>
</dbReference>
<dbReference type="EMBL" id="CAFAAV010000112">
    <property type="protein sequence ID" value="CAB4823287.1"/>
    <property type="molecule type" value="Genomic_DNA"/>
</dbReference>
<dbReference type="InterPro" id="IPR038136">
    <property type="entry name" value="CofD-like_dom_sf"/>
</dbReference>
<accession>A0A6J7IVS8</accession>
<dbReference type="PANTHER" id="PTHR43007:SF1">
    <property type="entry name" value="2-PHOSPHO-L-LACTATE TRANSFERASE"/>
    <property type="match status" value="1"/>
</dbReference>
<dbReference type="AlphaFoldDB" id="A0A6J7IVS8"/>
<evidence type="ECO:0000313" key="4">
    <source>
        <dbReference type="EMBL" id="CAB4703154.1"/>
    </source>
</evidence>
<dbReference type="EMBL" id="CAFBOL010000023">
    <property type="protein sequence ID" value="CAB4986014.1"/>
    <property type="molecule type" value="Genomic_DNA"/>
</dbReference>
<dbReference type="HAMAP" id="MF_01257">
    <property type="entry name" value="CofD"/>
    <property type="match status" value="1"/>
</dbReference>
<dbReference type="GO" id="GO:0043743">
    <property type="term" value="F:LPPG:FO 2-phospho-L-lactate transferase activity"/>
    <property type="evidence" value="ECO:0007669"/>
    <property type="project" value="InterPro"/>
</dbReference>
<keyword evidence="1" id="KW-0808">Transferase</keyword>
<dbReference type="InterPro" id="IPR010115">
    <property type="entry name" value="FbiA/CofD"/>
</dbReference>
<organism evidence="6">
    <name type="scientific">freshwater metagenome</name>
    <dbReference type="NCBI Taxonomy" id="449393"/>
    <lineage>
        <taxon>unclassified sequences</taxon>
        <taxon>metagenomes</taxon>
        <taxon>ecological metagenomes</taxon>
    </lineage>
</organism>
<evidence type="ECO:0000313" key="3">
    <source>
        <dbReference type="EMBL" id="CAB4364166.1"/>
    </source>
</evidence>
<proteinExistence type="inferred from homology"/>
<evidence type="ECO:0000313" key="6">
    <source>
        <dbReference type="EMBL" id="CAB4934985.1"/>
    </source>
</evidence>
<dbReference type="Pfam" id="PF01933">
    <property type="entry name" value="CofD"/>
    <property type="match status" value="1"/>
</dbReference>
<evidence type="ECO:0000313" key="7">
    <source>
        <dbReference type="EMBL" id="CAB4986014.1"/>
    </source>
</evidence>
<dbReference type="InterPro" id="IPR002882">
    <property type="entry name" value="CofD"/>
</dbReference>
<dbReference type="NCBIfam" id="TIGR01819">
    <property type="entry name" value="F420_cofD"/>
    <property type="match status" value="1"/>
</dbReference>
<dbReference type="Gene3D" id="1.10.8.240">
    <property type="entry name" value="CofD-like domain"/>
    <property type="match status" value="1"/>
</dbReference>
<dbReference type="CDD" id="cd07186">
    <property type="entry name" value="CofD_like"/>
    <property type="match status" value="1"/>
</dbReference>